<reference evidence="1 2" key="1">
    <citation type="journal article" date="2018" name="G3 (Bethesda)">
        <title>Phylogenetic and Phylogenomic Definition of Rhizopus Species.</title>
        <authorList>
            <person name="Gryganskyi A.P."/>
            <person name="Golan J."/>
            <person name="Dolatabadi S."/>
            <person name="Mondo S."/>
            <person name="Robb S."/>
            <person name="Idnurm A."/>
            <person name="Muszewska A."/>
            <person name="Steczkiewicz K."/>
            <person name="Masonjones S."/>
            <person name="Liao H.L."/>
            <person name="Gajdeczka M.T."/>
            <person name="Anike F."/>
            <person name="Vuek A."/>
            <person name="Anishchenko I.M."/>
            <person name="Voigt K."/>
            <person name="de Hoog G.S."/>
            <person name="Smith M.E."/>
            <person name="Heitman J."/>
            <person name="Vilgalys R."/>
            <person name="Stajich J.E."/>
        </authorList>
    </citation>
    <scope>NUCLEOTIDE SEQUENCE [LARGE SCALE GENOMIC DNA]</scope>
    <source>
        <strain evidence="1 2">CBS 357.93</strain>
    </source>
</reference>
<keyword evidence="2" id="KW-1185">Reference proteome</keyword>
<evidence type="ECO:0000313" key="1">
    <source>
        <dbReference type="EMBL" id="RCH96441.1"/>
    </source>
</evidence>
<gene>
    <name evidence="1" type="ORF">CU097_001323</name>
</gene>
<accession>A0A367K3I6</accession>
<dbReference type="AlphaFoldDB" id="A0A367K3I6"/>
<protein>
    <submittedName>
        <fullName evidence="1">Uncharacterized protein</fullName>
    </submittedName>
</protein>
<dbReference type="EMBL" id="PJQL01000368">
    <property type="protein sequence ID" value="RCH96441.1"/>
    <property type="molecule type" value="Genomic_DNA"/>
</dbReference>
<evidence type="ECO:0000313" key="2">
    <source>
        <dbReference type="Proteomes" id="UP000252139"/>
    </source>
</evidence>
<dbReference type="Proteomes" id="UP000252139">
    <property type="component" value="Unassembled WGS sequence"/>
</dbReference>
<feature type="non-terminal residue" evidence="1">
    <location>
        <position position="123"/>
    </location>
</feature>
<name>A0A367K3I6_RHIAZ</name>
<organism evidence="1 2">
    <name type="scientific">Rhizopus azygosporus</name>
    <name type="common">Rhizopus microsporus var. azygosporus</name>
    <dbReference type="NCBI Taxonomy" id="86630"/>
    <lineage>
        <taxon>Eukaryota</taxon>
        <taxon>Fungi</taxon>
        <taxon>Fungi incertae sedis</taxon>
        <taxon>Mucoromycota</taxon>
        <taxon>Mucoromycotina</taxon>
        <taxon>Mucoromycetes</taxon>
        <taxon>Mucorales</taxon>
        <taxon>Mucorineae</taxon>
        <taxon>Rhizopodaceae</taxon>
        <taxon>Rhizopus</taxon>
    </lineage>
</organism>
<comment type="caution">
    <text evidence="1">The sequence shown here is derived from an EMBL/GenBank/DDBJ whole genome shotgun (WGS) entry which is preliminary data.</text>
</comment>
<proteinExistence type="predicted"/>
<sequence>MSPKNHNYQTISSPKPTSNWYDITLLIALPSLTYNFPKAIVPHDSEPTLMKRQRRMGLHTLKKVCKICKQKVLLEQDSKGRSYQFSGSQLNVDLGGVIGNKVQAMAVEVSTFSINEVVPLSPV</sequence>